<feature type="domain" description="Serine aminopeptidase S33" evidence="1">
    <location>
        <begin position="39"/>
        <end position="294"/>
    </location>
</feature>
<evidence type="ECO:0000313" key="2">
    <source>
        <dbReference type="EMBL" id="SFK56109.1"/>
    </source>
</evidence>
<keyword evidence="3" id="KW-1185">Reference proteome</keyword>
<dbReference type="Proteomes" id="UP000198755">
    <property type="component" value="Unassembled WGS sequence"/>
</dbReference>
<evidence type="ECO:0000313" key="3">
    <source>
        <dbReference type="Proteomes" id="UP000198755"/>
    </source>
</evidence>
<dbReference type="PANTHER" id="PTHR11614">
    <property type="entry name" value="PHOSPHOLIPASE-RELATED"/>
    <property type="match status" value="1"/>
</dbReference>
<dbReference type="EMBL" id="FOSN01000010">
    <property type="protein sequence ID" value="SFK56109.1"/>
    <property type="molecule type" value="Genomic_DNA"/>
</dbReference>
<organism evidence="2 3">
    <name type="scientific">Methylocapsa palsarum</name>
    <dbReference type="NCBI Taxonomy" id="1612308"/>
    <lineage>
        <taxon>Bacteria</taxon>
        <taxon>Pseudomonadati</taxon>
        <taxon>Pseudomonadota</taxon>
        <taxon>Alphaproteobacteria</taxon>
        <taxon>Hyphomicrobiales</taxon>
        <taxon>Beijerinckiaceae</taxon>
        <taxon>Methylocapsa</taxon>
    </lineage>
</organism>
<accession>A0A1I4AK39</accession>
<sequence length="328" mass="35390">MYLGSIPENPTPPGAVVAAIATSDQATLRAARWSCGGSCKGTVAILPGRAEFIEKYFEVVSELLDRNFDVAVLDWRGQGLSDRLLASRDKSHIGHFKVYALDLEAFRSQILEPFCRPPFFGLGHSMGGAILLAQARAGRSPFQRLVLSAPMIDLYGLRFPQGSRALARTLAMLGFGKAFIPGGGSNPYLASKFEDNVLTSDPVRFNRVAAIVSTHPEVAVADPTIAWVNAAFRLMARFENIEFARRTLTPTLIIAAGADRLVDTKAAETFGSRLKAGKVVTIPYARHEILIERDPIREQFWAAFDAFIPGAGGLAARDADLAAAAKSG</sequence>
<name>A0A1I4AK39_9HYPH</name>
<dbReference type="SUPFAM" id="SSF53474">
    <property type="entry name" value="alpha/beta-Hydrolases"/>
    <property type="match status" value="1"/>
</dbReference>
<protein>
    <submittedName>
        <fullName evidence="2">Lysophospholipase</fullName>
    </submittedName>
</protein>
<dbReference type="InterPro" id="IPR029058">
    <property type="entry name" value="AB_hydrolase_fold"/>
</dbReference>
<dbReference type="InterPro" id="IPR022742">
    <property type="entry name" value="Hydrolase_4"/>
</dbReference>
<reference evidence="2 3" key="1">
    <citation type="submission" date="2016-10" db="EMBL/GenBank/DDBJ databases">
        <authorList>
            <person name="de Groot N.N."/>
        </authorList>
    </citation>
    <scope>NUCLEOTIDE SEQUENCE [LARGE SCALE GENOMIC DNA]</scope>
    <source>
        <strain evidence="2 3">NE2</strain>
    </source>
</reference>
<dbReference type="OrthoDB" id="9788260at2"/>
<dbReference type="InterPro" id="IPR051044">
    <property type="entry name" value="MAG_DAG_Lipase"/>
</dbReference>
<gene>
    <name evidence="2" type="ORF">SAMN05444581_110119</name>
</gene>
<proteinExistence type="predicted"/>
<dbReference type="AlphaFoldDB" id="A0A1I4AK39"/>
<dbReference type="STRING" id="1612308.SAMN05444581_110119"/>
<dbReference type="Pfam" id="PF12146">
    <property type="entry name" value="Hydrolase_4"/>
    <property type="match status" value="1"/>
</dbReference>
<dbReference type="Gene3D" id="3.40.50.1820">
    <property type="entry name" value="alpha/beta hydrolase"/>
    <property type="match status" value="1"/>
</dbReference>
<evidence type="ECO:0000259" key="1">
    <source>
        <dbReference type="Pfam" id="PF12146"/>
    </source>
</evidence>
<dbReference type="RefSeq" id="WP_091682860.1">
    <property type="nucleotide sequence ID" value="NZ_FOSN01000010.1"/>
</dbReference>